<dbReference type="OrthoDB" id="71876at2"/>
<dbReference type="KEGG" id="abac:LuPra_00424"/>
<evidence type="ECO:0000313" key="3">
    <source>
        <dbReference type="Proteomes" id="UP000076079"/>
    </source>
</evidence>
<proteinExistence type="predicted"/>
<protein>
    <submittedName>
        <fullName evidence="2">Uncharacterized protein</fullName>
    </submittedName>
</protein>
<gene>
    <name evidence="2" type="ORF">LuPra_00424</name>
</gene>
<evidence type="ECO:0000313" key="2">
    <source>
        <dbReference type="EMBL" id="AMY07257.1"/>
    </source>
</evidence>
<accession>A0A143PFE5</accession>
<dbReference type="Proteomes" id="UP000076079">
    <property type="component" value="Chromosome"/>
</dbReference>
<feature type="signal peptide" evidence="1">
    <location>
        <begin position="1"/>
        <end position="20"/>
    </location>
</feature>
<name>A0A143PFE5_LUTPR</name>
<keyword evidence="3" id="KW-1185">Reference proteome</keyword>
<dbReference type="EMBL" id="CP015136">
    <property type="protein sequence ID" value="AMY07257.1"/>
    <property type="molecule type" value="Genomic_DNA"/>
</dbReference>
<reference evidence="3" key="2">
    <citation type="submission" date="2016-04" db="EMBL/GenBank/DDBJ databases">
        <title>First Complete Genome Sequence of a Subdivision 6 Acidobacterium.</title>
        <authorList>
            <person name="Huang S."/>
            <person name="Vieira S."/>
            <person name="Bunk B."/>
            <person name="Riedel T."/>
            <person name="Sproeer C."/>
            <person name="Overmann J."/>
        </authorList>
    </citation>
    <scope>NUCLEOTIDE SEQUENCE [LARGE SCALE GENOMIC DNA]</scope>
    <source>
        <strain evidence="3">DSM 100886 HEG_-6_39</strain>
    </source>
</reference>
<dbReference type="RefSeq" id="WP_110169230.1">
    <property type="nucleotide sequence ID" value="NZ_CP015136.1"/>
</dbReference>
<sequence precursor="true">MTAVTPKQIAASALTLLLMAADTMTVATRPSSTRRGNTLEQVEAYASSLGAGETAVHTLAFEKGREYHLEAACADGCSVDMQLFSSSGRELDRHVGAAGTPEVAIITSNTGSYRAEVKMVACRVQPCAYTLAVFAR</sequence>
<dbReference type="AlphaFoldDB" id="A0A143PFE5"/>
<keyword evidence="1" id="KW-0732">Signal</keyword>
<reference evidence="2 3" key="1">
    <citation type="journal article" date="2016" name="Genome Announc.">
        <title>First Complete Genome Sequence of a Subdivision 6 Acidobacterium Strain.</title>
        <authorList>
            <person name="Huang S."/>
            <person name="Vieira S."/>
            <person name="Bunk B."/>
            <person name="Riedel T."/>
            <person name="Sproer C."/>
            <person name="Overmann J."/>
        </authorList>
    </citation>
    <scope>NUCLEOTIDE SEQUENCE [LARGE SCALE GENOMIC DNA]</scope>
    <source>
        <strain evidence="3">DSM 100886 HEG_-6_39</strain>
    </source>
</reference>
<evidence type="ECO:0000256" key="1">
    <source>
        <dbReference type="SAM" id="SignalP"/>
    </source>
</evidence>
<feature type="chain" id="PRO_5007511270" evidence="1">
    <location>
        <begin position="21"/>
        <end position="136"/>
    </location>
</feature>
<organism evidence="2 3">
    <name type="scientific">Luteitalea pratensis</name>
    <dbReference type="NCBI Taxonomy" id="1855912"/>
    <lineage>
        <taxon>Bacteria</taxon>
        <taxon>Pseudomonadati</taxon>
        <taxon>Acidobacteriota</taxon>
        <taxon>Vicinamibacteria</taxon>
        <taxon>Vicinamibacterales</taxon>
        <taxon>Vicinamibacteraceae</taxon>
        <taxon>Luteitalea</taxon>
    </lineage>
</organism>